<dbReference type="Gene3D" id="3.10.450.50">
    <property type="match status" value="1"/>
</dbReference>
<feature type="domain" description="SnoaL-like" evidence="2">
    <location>
        <begin position="35"/>
        <end position="162"/>
    </location>
</feature>
<evidence type="ECO:0000256" key="1">
    <source>
        <dbReference type="SAM" id="SignalP"/>
    </source>
</evidence>
<sequence length="235" mass="26179">MIRLSIAALALLAVATPAQAQTVGQRIADYRERVERLEDRDAIENLQAAYGYYFDKGLWSEVAELFARDGTFEYGMRGVYRTPARIERALLLFGPEGLAPGYLNTHMQLQAVITVANDGRTAAGRFQGMVMLAEPGHNGVWGVGIYENTYVKEGDTWKIASLHFYPTGFTEYDLGWMKSQLPLAGQSALFPPDEPPTEPYRALPSNYIPPFSYRHPVTGEEITLTQPADDLVGRE</sequence>
<proteinExistence type="predicted"/>
<comment type="caution">
    <text evidence="3">The sequence shown here is derived from an EMBL/GenBank/DDBJ whole genome shotgun (WGS) entry which is preliminary data.</text>
</comment>
<evidence type="ECO:0000313" key="3">
    <source>
        <dbReference type="EMBL" id="MEN7535677.1"/>
    </source>
</evidence>
<dbReference type="Proteomes" id="UP001484535">
    <property type="component" value="Unassembled WGS sequence"/>
</dbReference>
<name>A0ABV0CS29_9SPHN</name>
<gene>
    <name evidence="3" type="ORF">ABDJ38_00635</name>
</gene>
<feature type="chain" id="PRO_5046238564" evidence="1">
    <location>
        <begin position="21"/>
        <end position="235"/>
    </location>
</feature>
<dbReference type="InterPro" id="IPR032710">
    <property type="entry name" value="NTF2-like_dom_sf"/>
</dbReference>
<dbReference type="Pfam" id="PF13577">
    <property type="entry name" value="SnoaL_4"/>
    <property type="match status" value="1"/>
</dbReference>
<evidence type="ECO:0000313" key="4">
    <source>
        <dbReference type="Proteomes" id="UP001484535"/>
    </source>
</evidence>
<dbReference type="RefSeq" id="WP_346783140.1">
    <property type="nucleotide sequence ID" value="NZ_JBDLBR010000001.1"/>
</dbReference>
<organism evidence="3 4">
    <name type="scientific">Aurantiacibacter flavus</name>
    <dbReference type="NCBI Taxonomy" id="3145232"/>
    <lineage>
        <taxon>Bacteria</taxon>
        <taxon>Pseudomonadati</taxon>
        <taxon>Pseudomonadota</taxon>
        <taxon>Alphaproteobacteria</taxon>
        <taxon>Sphingomonadales</taxon>
        <taxon>Erythrobacteraceae</taxon>
        <taxon>Aurantiacibacter</taxon>
    </lineage>
</organism>
<feature type="signal peptide" evidence="1">
    <location>
        <begin position="1"/>
        <end position="20"/>
    </location>
</feature>
<dbReference type="InterPro" id="IPR037401">
    <property type="entry name" value="SnoaL-like"/>
</dbReference>
<keyword evidence="4" id="KW-1185">Reference proteome</keyword>
<dbReference type="SUPFAM" id="SSF54427">
    <property type="entry name" value="NTF2-like"/>
    <property type="match status" value="1"/>
</dbReference>
<protein>
    <submittedName>
        <fullName evidence="3">Nuclear transport factor 2 family protein</fullName>
    </submittedName>
</protein>
<evidence type="ECO:0000259" key="2">
    <source>
        <dbReference type="Pfam" id="PF13577"/>
    </source>
</evidence>
<dbReference type="EMBL" id="JBDLBR010000001">
    <property type="protein sequence ID" value="MEN7535677.1"/>
    <property type="molecule type" value="Genomic_DNA"/>
</dbReference>
<keyword evidence="1" id="KW-0732">Signal</keyword>
<accession>A0ABV0CS29</accession>
<reference evidence="3 4" key="1">
    <citation type="submission" date="2024-05" db="EMBL/GenBank/DDBJ databases">
        <authorList>
            <person name="Park S."/>
        </authorList>
    </citation>
    <scope>NUCLEOTIDE SEQUENCE [LARGE SCALE GENOMIC DNA]</scope>
    <source>
        <strain evidence="3 4">DGU5</strain>
    </source>
</reference>